<dbReference type="Proteomes" id="UP000185596">
    <property type="component" value="Unassembled WGS sequence"/>
</dbReference>
<name>A0A1Q8CCA5_9PSEU</name>
<dbReference type="InterPro" id="IPR045540">
    <property type="entry name" value="YegS/DAGK_C"/>
</dbReference>
<dbReference type="RefSeq" id="WP_075129063.1">
    <property type="nucleotide sequence ID" value="NZ_MSIE01000063.1"/>
</dbReference>
<dbReference type="Gene3D" id="2.60.200.40">
    <property type="match status" value="1"/>
</dbReference>
<dbReference type="GO" id="GO:0016301">
    <property type="term" value="F:kinase activity"/>
    <property type="evidence" value="ECO:0007669"/>
    <property type="project" value="InterPro"/>
</dbReference>
<dbReference type="OrthoDB" id="142078at2"/>
<accession>A0A1Q8CCA5</accession>
<dbReference type="AlphaFoldDB" id="A0A1Q8CCA5"/>
<dbReference type="InterPro" id="IPR001206">
    <property type="entry name" value="Diacylglycerol_kinase_cat_dom"/>
</dbReference>
<dbReference type="SMART" id="SM00046">
    <property type="entry name" value="DAGKc"/>
    <property type="match status" value="1"/>
</dbReference>
<gene>
    <name evidence="2" type="ORF">BU204_29550</name>
</gene>
<dbReference type="EMBL" id="MSIE01000063">
    <property type="protein sequence ID" value="OLF11920.1"/>
    <property type="molecule type" value="Genomic_DNA"/>
</dbReference>
<reference evidence="2 3" key="1">
    <citation type="submission" date="2016-12" db="EMBL/GenBank/DDBJ databases">
        <title>The draft genome sequence of Actinophytocola sp. 11-183.</title>
        <authorList>
            <person name="Wang W."/>
            <person name="Yuan L."/>
        </authorList>
    </citation>
    <scope>NUCLEOTIDE SEQUENCE [LARGE SCALE GENOMIC DNA]</scope>
    <source>
        <strain evidence="2 3">11-183</strain>
    </source>
</reference>
<dbReference type="PROSITE" id="PS50146">
    <property type="entry name" value="DAGK"/>
    <property type="match status" value="1"/>
</dbReference>
<dbReference type="SUPFAM" id="SSF111331">
    <property type="entry name" value="NAD kinase/diacylglycerol kinase-like"/>
    <property type="match status" value="1"/>
</dbReference>
<sequence length="282" mass="29032">MIIALAANRLSGSGRTDADHIQRLLTGHGAEVTPVELEELDKPLPEGVERVVVAGGDGSIGVAARAANAAGVPLAVLPTGTANDFANAADLPVALEAACRLAADPDARLRHHEVGLVGDRPFVNAAAAGLSAVASRVAKPHKARLGALAYAVGAIRAGVSAPHIACTVRCDGEPVFAGDAWQVVVAVTGAFGGGSNIGGTRRDDNRLDVAVVPAGSRLKLVRTGYHMRRGKLSHQEDVPHHRGQVIEIDLTAGTEFNVDGDLRVLDPARFTLLEGGVDVVVP</sequence>
<organism evidence="2 3">
    <name type="scientific">Actinophytocola xanthii</name>
    <dbReference type="NCBI Taxonomy" id="1912961"/>
    <lineage>
        <taxon>Bacteria</taxon>
        <taxon>Bacillati</taxon>
        <taxon>Actinomycetota</taxon>
        <taxon>Actinomycetes</taxon>
        <taxon>Pseudonocardiales</taxon>
        <taxon>Pseudonocardiaceae</taxon>
    </lineage>
</organism>
<dbReference type="InterPro" id="IPR017438">
    <property type="entry name" value="ATP-NAD_kinase_N"/>
</dbReference>
<keyword evidence="3" id="KW-1185">Reference proteome</keyword>
<protein>
    <recommendedName>
        <fullName evidence="1">DAGKc domain-containing protein</fullName>
    </recommendedName>
</protein>
<dbReference type="Gene3D" id="3.40.50.10330">
    <property type="entry name" value="Probable inorganic polyphosphate/atp-NAD kinase, domain 1"/>
    <property type="match status" value="1"/>
</dbReference>
<dbReference type="Pfam" id="PF00781">
    <property type="entry name" value="DAGK_cat"/>
    <property type="match status" value="1"/>
</dbReference>
<evidence type="ECO:0000313" key="2">
    <source>
        <dbReference type="EMBL" id="OLF11920.1"/>
    </source>
</evidence>
<feature type="domain" description="DAGKc" evidence="1">
    <location>
        <begin position="38"/>
        <end position="121"/>
    </location>
</feature>
<evidence type="ECO:0000259" key="1">
    <source>
        <dbReference type="PROSITE" id="PS50146"/>
    </source>
</evidence>
<dbReference type="Pfam" id="PF19279">
    <property type="entry name" value="YegS_C"/>
    <property type="match status" value="1"/>
</dbReference>
<comment type="caution">
    <text evidence="2">The sequence shown here is derived from an EMBL/GenBank/DDBJ whole genome shotgun (WGS) entry which is preliminary data.</text>
</comment>
<dbReference type="STRING" id="1912961.BU204_29550"/>
<dbReference type="InterPro" id="IPR016064">
    <property type="entry name" value="NAD/diacylglycerol_kinase_sf"/>
</dbReference>
<proteinExistence type="predicted"/>
<evidence type="ECO:0000313" key="3">
    <source>
        <dbReference type="Proteomes" id="UP000185596"/>
    </source>
</evidence>